<reference evidence="2 4" key="2">
    <citation type="submission" date="2020-08" db="EMBL/GenBank/DDBJ databases">
        <title>Sequencing the genomes of 1000 actinobacteria strains.</title>
        <authorList>
            <person name="Klenk H.-P."/>
        </authorList>
    </citation>
    <scope>NUCLEOTIDE SEQUENCE [LARGE SCALE GENOMIC DNA]</scope>
    <source>
        <strain evidence="2 4">DSM 9581</strain>
    </source>
</reference>
<dbReference type="AlphaFoldDB" id="A0A511FHU8"/>
<reference evidence="1 3" key="1">
    <citation type="submission" date="2019-07" db="EMBL/GenBank/DDBJ databases">
        <title>Whole genome shotgun sequence of Cellulomonas hominis NBRC 16055.</title>
        <authorList>
            <person name="Hosoyama A."/>
            <person name="Uohara A."/>
            <person name="Ohji S."/>
            <person name="Ichikawa N."/>
        </authorList>
    </citation>
    <scope>NUCLEOTIDE SEQUENCE [LARGE SCALE GENOMIC DNA]</scope>
    <source>
        <strain evidence="1 3">NBRC 16055</strain>
    </source>
</reference>
<evidence type="ECO:0000313" key="3">
    <source>
        <dbReference type="Proteomes" id="UP000321723"/>
    </source>
</evidence>
<keyword evidence="3" id="KW-1185">Reference proteome</keyword>
<dbReference type="Proteomes" id="UP000321723">
    <property type="component" value="Unassembled WGS sequence"/>
</dbReference>
<dbReference type="Proteomes" id="UP000564629">
    <property type="component" value="Unassembled WGS sequence"/>
</dbReference>
<comment type="caution">
    <text evidence="1">The sequence shown here is derived from an EMBL/GenBank/DDBJ whole genome shotgun (WGS) entry which is preliminary data.</text>
</comment>
<sequence length="152" mass="16218">MGDDSPFAIDVDGRTVRGESLTELVAALIPGYSDAPAEALEQRYRAAVVRADDLQLSACLRAVEDGSLDLDELDESALTPLFASRSELPLVPGDVWELGVTLYLVATDYEPFTTRTKPVGNVAFVDPTNERTLLASLSDAGSLTLFVQEGAA</sequence>
<protein>
    <submittedName>
        <fullName evidence="1">Uncharacterized protein</fullName>
    </submittedName>
</protein>
<evidence type="ECO:0000313" key="1">
    <source>
        <dbReference type="EMBL" id="GEL48826.1"/>
    </source>
</evidence>
<dbReference type="EMBL" id="BJVQ01000116">
    <property type="protein sequence ID" value="GEL48826.1"/>
    <property type="molecule type" value="Genomic_DNA"/>
</dbReference>
<evidence type="ECO:0000313" key="4">
    <source>
        <dbReference type="Proteomes" id="UP000564629"/>
    </source>
</evidence>
<dbReference type="EMBL" id="JACHDN010000001">
    <property type="protein sequence ID" value="MBB5474640.1"/>
    <property type="molecule type" value="Genomic_DNA"/>
</dbReference>
<dbReference type="RefSeq" id="WP_183835148.1">
    <property type="nucleotide sequence ID" value="NZ_BJVQ01000116.1"/>
</dbReference>
<proteinExistence type="predicted"/>
<accession>A0A511FHU8</accession>
<evidence type="ECO:0000313" key="2">
    <source>
        <dbReference type="EMBL" id="MBB5474640.1"/>
    </source>
</evidence>
<name>A0A511FHU8_9CELL</name>
<organism evidence="1 3">
    <name type="scientific">Cellulomonas hominis</name>
    <dbReference type="NCBI Taxonomy" id="156981"/>
    <lineage>
        <taxon>Bacteria</taxon>
        <taxon>Bacillati</taxon>
        <taxon>Actinomycetota</taxon>
        <taxon>Actinomycetes</taxon>
        <taxon>Micrococcales</taxon>
        <taxon>Cellulomonadaceae</taxon>
        <taxon>Cellulomonas</taxon>
    </lineage>
</organism>
<gene>
    <name evidence="1" type="ORF">CHO01_39420</name>
    <name evidence="2" type="ORF">HNR08_003376</name>
</gene>